<dbReference type="Proteomes" id="UP000010094">
    <property type="component" value="Chromosome VII"/>
</dbReference>
<dbReference type="RefSeq" id="XP_009264862.1">
    <property type="nucleotide sequence ID" value="XM_009266587.1"/>
</dbReference>
<reference evidence="2 3" key="1">
    <citation type="journal article" date="2012" name="Proc. Natl. Acad. Sci. U.S.A.">
        <title>Gain and loss of multiple functionally related, horizontally transferred genes in the reduced genomes of two microsporidian parasites.</title>
        <authorList>
            <person name="Pombert J.-F."/>
            <person name="Selman M."/>
            <person name="Burki F."/>
            <person name="Bardell F.T."/>
            <person name="Farinelli L."/>
            <person name="Solter L.F."/>
            <person name="Whitman D.W."/>
            <person name="Weiss L.M."/>
            <person name="Corradi N."/>
            <person name="Keeling P.J."/>
        </authorList>
    </citation>
    <scope>NUCLEOTIDE SEQUENCE [LARGE SCALE GENOMIC DNA]</scope>
    <source>
        <strain evidence="2 3">SJ-2008</strain>
    </source>
</reference>
<evidence type="ECO:0000256" key="1">
    <source>
        <dbReference type="SAM" id="Phobius"/>
    </source>
</evidence>
<feature type="transmembrane region" description="Helical" evidence="1">
    <location>
        <begin position="102"/>
        <end position="121"/>
    </location>
</feature>
<dbReference type="AlphaFoldDB" id="I7AF96"/>
<sequence>MEEERTVEKVKEMLQRYSSRGGTFSEGSFLSDIDAPSDISFTSWEEELTGRIIKSLKYCKEMTEMARRRKGCISRKEVIECMSILDSIKRNIEEPREVRKGWIILAVSVGIGLIGIAYVSAKHCL</sequence>
<keyword evidence="1" id="KW-1133">Transmembrane helix</keyword>
<gene>
    <name evidence="2" type="ordered locus">EROM_071140</name>
</gene>
<organism evidence="2 3">
    <name type="scientific">Encephalitozoon romaleae (strain SJ-2008)</name>
    <name type="common">Microsporidian parasite</name>
    <dbReference type="NCBI Taxonomy" id="1178016"/>
    <lineage>
        <taxon>Eukaryota</taxon>
        <taxon>Fungi</taxon>
        <taxon>Fungi incertae sedis</taxon>
        <taxon>Microsporidia</taxon>
        <taxon>Unikaryonidae</taxon>
        <taxon>Encephalitozoon</taxon>
    </lineage>
</organism>
<dbReference type="OrthoDB" id="2192725at2759"/>
<accession>I7AF96</accession>
<evidence type="ECO:0000313" key="3">
    <source>
        <dbReference type="Proteomes" id="UP000010094"/>
    </source>
</evidence>
<dbReference type="EMBL" id="CP003524">
    <property type="protein sequence ID" value="AFN83365.1"/>
    <property type="molecule type" value="Genomic_DNA"/>
</dbReference>
<keyword evidence="1" id="KW-0472">Membrane</keyword>
<dbReference type="GeneID" id="20521674"/>
<dbReference type="VEuPathDB" id="MicrosporidiaDB:EROM_071140"/>
<name>I7AF96_ENCRO</name>
<proteinExistence type="predicted"/>
<keyword evidence="1" id="KW-0812">Transmembrane</keyword>
<protein>
    <submittedName>
        <fullName evidence="2">Uncharacterized protein</fullName>
    </submittedName>
</protein>
<evidence type="ECO:0000313" key="2">
    <source>
        <dbReference type="EMBL" id="AFN83365.1"/>
    </source>
</evidence>
<dbReference type="HOGENOM" id="CLU_1992612_0_0_1"/>
<keyword evidence="3" id="KW-1185">Reference proteome</keyword>
<dbReference type="KEGG" id="ero:EROM_071140"/>